<dbReference type="PATRIC" id="fig|480.237.peg.1125"/>
<accession>A0A198UKD2</accession>
<dbReference type="AlphaFoldDB" id="A0A198UKD2"/>
<protein>
    <submittedName>
        <fullName evidence="2">Uncharacterized protein</fullName>
    </submittedName>
</protein>
<organism evidence="2 3">
    <name type="scientific">Moraxella catarrhalis</name>
    <name type="common">Branhamella catarrhalis</name>
    <dbReference type="NCBI Taxonomy" id="480"/>
    <lineage>
        <taxon>Bacteria</taxon>
        <taxon>Pseudomonadati</taxon>
        <taxon>Pseudomonadota</taxon>
        <taxon>Gammaproteobacteria</taxon>
        <taxon>Moraxellales</taxon>
        <taxon>Moraxellaceae</taxon>
        <taxon>Moraxella</taxon>
    </lineage>
</organism>
<evidence type="ECO:0000256" key="1">
    <source>
        <dbReference type="SAM" id="Phobius"/>
    </source>
</evidence>
<keyword evidence="1" id="KW-0472">Membrane</keyword>
<dbReference type="Proteomes" id="UP000078228">
    <property type="component" value="Unassembled WGS sequence"/>
</dbReference>
<keyword evidence="1" id="KW-1133">Transmembrane helix</keyword>
<name>A0A198UKD2_MORCA</name>
<evidence type="ECO:0000313" key="2">
    <source>
        <dbReference type="EMBL" id="OAU95702.1"/>
    </source>
</evidence>
<reference evidence="2 3" key="1">
    <citation type="journal article" date="2016" name="Genome Biol. Evol.">
        <title>Comparative Genomic Analyses of the Moraxella catarrhalis Serosensitive and Seroresistant Lineages Demonstrate Their Independent Evolution.</title>
        <authorList>
            <person name="Earl J.P."/>
            <person name="de Vries S.P."/>
            <person name="Ahmed A."/>
            <person name="Powell E."/>
            <person name="Schultz M.P."/>
            <person name="Hermans P.W."/>
            <person name="Hill D.J."/>
            <person name="Zhou Z."/>
            <person name="Constantinidou C.I."/>
            <person name="Hu F.Z."/>
            <person name="Bootsma H.J."/>
            <person name="Ehrlich G.D."/>
        </authorList>
    </citation>
    <scope>NUCLEOTIDE SEQUENCE [LARGE SCALE GENOMIC DNA]</scope>
    <source>
        <strain evidence="2 3">Z7542</strain>
    </source>
</reference>
<gene>
    <name evidence="2" type="ORF">AO384_1308</name>
</gene>
<proteinExistence type="predicted"/>
<keyword evidence="3" id="KW-1185">Reference proteome</keyword>
<keyword evidence="1" id="KW-0812">Transmembrane</keyword>
<feature type="transmembrane region" description="Helical" evidence="1">
    <location>
        <begin position="12"/>
        <end position="33"/>
    </location>
</feature>
<sequence>MTSKAMQPFGLSLMTWMICHVISQAVCVLASLYDYLLSGL</sequence>
<comment type="caution">
    <text evidence="2">The sequence shown here is derived from an EMBL/GenBank/DDBJ whole genome shotgun (WGS) entry which is preliminary data.</text>
</comment>
<dbReference type="EMBL" id="LXHC01000022">
    <property type="protein sequence ID" value="OAU95702.1"/>
    <property type="molecule type" value="Genomic_DNA"/>
</dbReference>
<evidence type="ECO:0000313" key="3">
    <source>
        <dbReference type="Proteomes" id="UP000078228"/>
    </source>
</evidence>